<dbReference type="Proteomes" id="UP000178086">
    <property type="component" value="Unassembled WGS sequence"/>
</dbReference>
<evidence type="ECO:0000256" key="4">
    <source>
        <dbReference type="ARBA" id="ARBA00035174"/>
    </source>
</evidence>
<dbReference type="PANTHER" id="PTHR39080">
    <property type="entry name" value="50S RIBOSOMAL PROTEIN L28"/>
    <property type="match status" value="1"/>
</dbReference>
<dbReference type="GO" id="GO:0005840">
    <property type="term" value="C:ribosome"/>
    <property type="evidence" value="ECO:0007669"/>
    <property type="project" value="UniProtKB-KW"/>
</dbReference>
<dbReference type="InterPro" id="IPR001383">
    <property type="entry name" value="Ribosomal_bL28_bact-type"/>
</dbReference>
<protein>
    <recommendedName>
        <fullName evidence="4 5">Large ribosomal subunit protein bL28</fullName>
    </recommendedName>
</protein>
<reference evidence="6 7" key="1">
    <citation type="journal article" date="2016" name="Nat. Commun.">
        <title>Thousands of microbial genomes shed light on interconnected biogeochemical processes in an aquifer system.</title>
        <authorList>
            <person name="Anantharaman K."/>
            <person name="Brown C.T."/>
            <person name="Hug L.A."/>
            <person name="Sharon I."/>
            <person name="Castelle C.J."/>
            <person name="Probst A.J."/>
            <person name="Thomas B.C."/>
            <person name="Singh A."/>
            <person name="Wilkins M.J."/>
            <person name="Karaoz U."/>
            <person name="Brodie E.L."/>
            <person name="Williams K.H."/>
            <person name="Hubbard S.S."/>
            <person name="Banfield J.F."/>
        </authorList>
    </citation>
    <scope>NUCLEOTIDE SEQUENCE [LARGE SCALE GENOMIC DNA]</scope>
</reference>
<evidence type="ECO:0000256" key="3">
    <source>
        <dbReference type="ARBA" id="ARBA00023274"/>
    </source>
</evidence>
<evidence type="ECO:0000313" key="6">
    <source>
        <dbReference type="EMBL" id="OFW32442.1"/>
    </source>
</evidence>
<gene>
    <name evidence="5" type="primary">rpmB</name>
    <name evidence="6" type="ORF">A2074_03610</name>
</gene>
<comment type="similarity">
    <text evidence="1 5">Belongs to the bacterial ribosomal protein bL28 family.</text>
</comment>
<dbReference type="Gene3D" id="2.30.170.40">
    <property type="entry name" value="Ribosomal protein L28/L24"/>
    <property type="match status" value="1"/>
</dbReference>
<dbReference type="SUPFAM" id="SSF143800">
    <property type="entry name" value="L28p-like"/>
    <property type="match status" value="1"/>
</dbReference>
<keyword evidence="3 5" id="KW-0687">Ribonucleoprotein</keyword>
<dbReference type="Pfam" id="PF00830">
    <property type="entry name" value="Ribosomal_L28"/>
    <property type="match status" value="1"/>
</dbReference>
<evidence type="ECO:0000256" key="5">
    <source>
        <dbReference type="HAMAP-Rule" id="MF_00373"/>
    </source>
</evidence>
<dbReference type="GO" id="GO:0003735">
    <property type="term" value="F:structural constituent of ribosome"/>
    <property type="evidence" value="ECO:0007669"/>
    <property type="project" value="InterPro"/>
</dbReference>
<evidence type="ECO:0000256" key="1">
    <source>
        <dbReference type="ARBA" id="ARBA00008760"/>
    </source>
</evidence>
<dbReference type="HAMAP" id="MF_00373">
    <property type="entry name" value="Ribosomal_bL28"/>
    <property type="match status" value="1"/>
</dbReference>
<dbReference type="InterPro" id="IPR034704">
    <property type="entry name" value="Ribosomal_bL28/bL31-like_sf"/>
</dbReference>
<dbReference type="NCBIfam" id="TIGR00009">
    <property type="entry name" value="L28"/>
    <property type="match status" value="1"/>
</dbReference>
<dbReference type="InterPro" id="IPR050096">
    <property type="entry name" value="Bacterial_rp_bL28"/>
</dbReference>
<dbReference type="EMBL" id="MELI01000095">
    <property type="protein sequence ID" value="OFW32442.1"/>
    <property type="molecule type" value="Genomic_DNA"/>
</dbReference>
<proteinExistence type="inferred from homology"/>
<comment type="caution">
    <text evidence="6">The sequence shown here is derived from an EMBL/GenBank/DDBJ whole genome shotgun (WGS) entry which is preliminary data.</text>
</comment>
<evidence type="ECO:0000256" key="2">
    <source>
        <dbReference type="ARBA" id="ARBA00022980"/>
    </source>
</evidence>
<dbReference type="GO" id="GO:0006412">
    <property type="term" value="P:translation"/>
    <property type="evidence" value="ECO:0007669"/>
    <property type="project" value="UniProtKB-UniRule"/>
</dbReference>
<dbReference type="InterPro" id="IPR026569">
    <property type="entry name" value="Ribosomal_bL28"/>
</dbReference>
<organism evidence="6 7">
    <name type="scientific">Candidatus Aquicultor primus</name>
    <dbReference type="NCBI Taxonomy" id="1797195"/>
    <lineage>
        <taxon>Bacteria</taxon>
        <taxon>Bacillati</taxon>
        <taxon>Actinomycetota</taxon>
        <taxon>Candidatus Aquicultoria</taxon>
        <taxon>Candidatus Aquicultorales</taxon>
        <taxon>Candidatus Aquicultoraceae</taxon>
        <taxon>Candidatus Aquicultor</taxon>
    </lineage>
</organism>
<accession>A0A1F2UHD1</accession>
<dbReference type="GO" id="GO:1990904">
    <property type="term" value="C:ribonucleoprotein complex"/>
    <property type="evidence" value="ECO:0007669"/>
    <property type="project" value="UniProtKB-KW"/>
</dbReference>
<dbReference type="InterPro" id="IPR037147">
    <property type="entry name" value="Ribosomal_bL28_sf"/>
</dbReference>
<evidence type="ECO:0000313" key="7">
    <source>
        <dbReference type="Proteomes" id="UP000178086"/>
    </source>
</evidence>
<dbReference type="PANTHER" id="PTHR39080:SF1">
    <property type="entry name" value="LARGE RIBOSOMAL SUBUNIT PROTEIN BL28A"/>
    <property type="match status" value="1"/>
</dbReference>
<name>A0A1F2UHD1_9ACTN</name>
<dbReference type="AlphaFoldDB" id="A0A1F2UHD1"/>
<keyword evidence="2 5" id="KW-0689">Ribosomal protein</keyword>
<sequence length="63" mass="6972">MARKCVICGKGPMSGNNISHSHRVTKRRFNANVQKVRAVIEGSPKNVYVCTKCMKANKVVRAV</sequence>
<dbReference type="Gene3D" id="2.20.150.30">
    <property type="match status" value="1"/>
</dbReference>